<protein>
    <submittedName>
        <fullName evidence="2">Uncharacterized protein</fullName>
    </submittedName>
</protein>
<feature type="compositionally biased region" description="Basic residues" evidence="1">
    <location>
        <begin position="1"/>
        <end position="10"/>
    </location>
</feature>
<dbReference type="Proteomes" id="UP001148786">
    <property type="component" value="Unassembled WGS sequence"/>
</dbReference>
<feature type="region of interest" description="Disordered" evidence="1">
    <location>
        <begin position="210"/>
        <end position="230"/>
    </location>
</feature>
<feature type="region of interest" description="Disordered" evidence="1">
    <location>
        <begin position="50"/>
        <end position="189"/>
    </location>
</feature>
<evidence type="ECO:0000256" key="1">
    <source>
        <dbReference type="SAM" id="MobiDB-lite"/>
    </source>
</evidence>
<accession>A0A9W8MSP4</accession>
<feature type="region of interest" description="Disordered" evidence="1">
    <location>
        <begin position="284"/>
        <end position="303"/>
    </location>
</feature>
<organism evidence="2 3">
    <name type="scientific">Agrocybe chaxingu</name>
    <dbReference type="NCBI Taxonomy" id="84603"/>
    <lineage>
        <taxon>Eukaryota</taxon>
        <taxon>Fungi</taxon>
        <taxon>Dikarya</taxon>
        <taxon>Basidiomycota</taxon>
        <taxon>Agaricomycotina</taxon>
        <taxon>Agaricomycetes</taxon>
        <taxon>Agaricomycetidae</taxon>
        <taxon>Agaricales</taxon>
        <taxon>Agaricineae</taxon>
        <taxon>Strophariaceae</taxon>
        <taxon>Agrocybe</taxon>
    </lineage>
</organism>
<evidence type="ECO:0000313" key="2">
    <source>
        <dbReference type="EMBL" id="KAJ3507194.1"/>
    </source>
</evidence>
<proteinExistence type="predicted"/>
<dbReference type="AlphaFoldDB" id="A0A9W8MSP4"/>
<feature type="compositionally biased region" description="Low complexity" evidence="1">
    <location>
        <begin position="284"/>
        <end position="299"/>
    </location>
</feature>
<evidence type="ECO:0000313" key="3">
    <source>
        <dbReference type="Proteomes" id="UP001148786"/>
    </source>
</evidence>
<comment type="caution">
    <text evidence="2">The sequence shown here is derived from an EMBL/GenBank/DDBJ whole genome shotgun (WGS) entry which is preliminary data.</text>
</comment>
<reference evidence="2" key="1">
    <citation type="submission" date="2022-07" db="EMBL/GenBank/DDBJ databases">
        <title>Genome Sequence of Agrocybe chaxingu.</title>
        <authorList>
            <person name="Buettner E."/>
        </authorList>
    </citation>
    <scope>NUCLEOTIDE SEQUENCE</scope>
    <source>
        <strain evidence="2">MP-N11</strain>
    </source>
</reference>
<keyword evidence="3" id="KW-1185">Reference proteome</keyword>
<feature type="compositionally biased region" description="Polar residues" evidence="1">
    <location>
        <begin position="153"/>
        <end position="165"/>
    </location>
</feature>
<dbReference type="OrthoDB" id="3132098at2759"/>
<feature type="compositionally biased region" description="Basic and acidic residues" evidence="1">
    <location>
        <begin position="66"/>
        <end position="81"/>
    </location>
</feature>
<feature type="compositionally biased region" description="Acidic residues" evidence="1">
    <location>
        <begin position="114"/>
        <end position="125"/>
    </location>
</feature>
<name>A0A9W8MSP4_9AGAR</name>
<gene>
    <name evidence="2" type="ORF">NLJ89_g6445</name>
</gene>
<dbReference type="EMBL" id="JANKHO010000685">
    <property type="protein sequence ID" value="KAJ3507194.1"/>
    <property type="molecule type" value="Genomic_DNA"/>
</dbReference>
<feature type="compositionally biased region" description="Basic and acidic residues" evidence="1">
    <location>
        <begin position="180"/>
        <end position="189"/>
    </location>
</feature>
<feature type="region of interest" description="Disordered" evidence="1">
    <location>
        <begin position="1"/>
        <end position="28"/>
    </location>
</feature>
<sequence length="462" mass="49045">MTSSSIRRKKSLEVIKLPGSGRPPYPLKGASALWELNLNSRRGERVISSCERRVRSSVHLAVPANESDKADGDPQSDDEKITPGSPSHYPPTPLSEIGRVRRGPPKGPTPQLELDSEGGDSDNESDMYASSSPTTPTRTPHRRSEPPPPSRSAAQNRATETSQRGILTFASPGKASKSSKSREVDTPANDRHSFAAAASTNTVTAPVAKAASTNTAPAPVATTASTNTATAPVATAASTNTMTGVLSSLSLMIHLTGGVQAAIDIPAAAEGQKVSTTATDAVGASVAGPGTSASTSSPPADRPTLRVFPELFSAEGVFTENGHIVTDSGKDKTVFKNHSSRSVGKDKDGNKIYNAYWWLTDFDGAVKDPKVPGAKVAELYFHRNRLNDNVDIWMATGSNEDIKWVSCTDRWVTTTSNPAKHPSKPGLILDAWGSSWTPFYLASKTYKDRPGNRPGLKKFKGE</sequence>